<protein>
    <recommendedName>
        <fullName evidence="7">Porphobilinogen deaminase</fullName>
        <shortName evidence="7">PBG</shortName>
        <ecNumber evidence="7">2.5.1.61</ecNumber>
    </recommendedName>
    <alternativeName>
        <fullName evidence="7">Hydroxymethylbilane synthase</fullName>
        <shortName evidence="7">HMBS</shortName>
    </alternativeName>
    <alternativeName>
        <fullName evidence="7">Pre-uroporphyrinogen synthase</fullName>
    </alternativeName>
</protein>
<keyword evidence="11" id="KW-1185">Reference proteome</keyword>
<accession>A0A084JCQ9</accession>
<comment type="similarity">
    <text evidence="2 7">Belongs to the HMBS family.</text>
</comment>
<organism evidence="10 11">
    <name type="scientific">Clostridium sulfidigenes</name>
    <dbReference type="NCBI Taxonomy" id="318464"/>
    <lineage>
        <taxon>Bacteria</taxon>
        <taxon>Bacillati</taxon>
        <taxon>Bacillota</taxon>
        <taxon>Clostridia</taxon>
        <taxon>Eubacteriales</taxon>
        <taxon>Clostridiaceae</taxon>
        <taxon>Clostridium</taxon>
    </lineage>
</organism>
<dbReference type="EC" id="2.5.1.61" evidence="7"/>
<dbReference type="InterPro" id="IPR022418">
    <property type="entry name" value="Porphobilinogen_deaminase_C"/>
</dbReference>
<comment type="function">
    <text evidence="1 7">Tetrapolymerization of the monopyrrole PBG into the hydroxymethylbilane pre-uroporphyrinogen in several discrete steps.</text>
</comment>
<dbReference type="PANTHER" id="PTHR11557:SF0">
    <property type="entry name" value="PORPHOBILINOGEN DEAMINASE"/>
    <property type="match status" value="1"/>
</dbReference>
<evidence type="ECO:0000256" key="7">
    <source>
        <dbReference type="HAMAP-Rule" id="MF_00260"/>
    </source>
</evidence>
<dbReference type="PANTHER" id="PTHR11557">
    <property type="entry name" value="PORPHOBILINOGEN DEAMINASE"/>
    <property type="match status" value="1"/>
</dbReference>
<dbReference type="Proteomes" id="UP000028542">
    <property type="component" value="Unassembled WGS sequence"/>
</dbReference>
<dbReference type="RefSeq" id="WP_035132259.1">
    <property type="nucleotide sequence ID" value="NZ_JPMD01000018.1"/>
</dbReference>
<keyword evidence="5 7" id="KW-0627">Porphyrin biosynthesis</keyword>
<dbReference type="PRINTS" id="PR00151">
    <property type="entry name" value="PORPHBDMNASE"/>
</dbReference>
<evidence type="ECO:0000259" key="9">
    <source>
        <dbReference type="Pfam" id="PF03900"/>
    </source>
</evidence>
<dbReference type="AlphaFoldDB" id="A0A084JCQ9"/>
<keyword evidence="4 7" id="KW-0808">Transferase</keyword>
<dbReference type="GO" id="GO:0004418">
    <property type="term" value="F:hydroxymethylbilane synthase activity"/>
    <property type="evidence" value="ECO:0007669"/>
    <property type="project" value="UniProtKB-UniRule"/>
</dbReference>
<evidence type="ECO:0000256" key="3">
    <source>
        <dbReference type="ARBA" id="ARBA00011245"/>
    </source>
</evidence>
<dbReference type="Gene3D" id="3.30.160.40">
    <property type="entry name" value="Porphobilinogen deaminase, C-terminal domain"/>
    <property type="match status" value="1"/>
</dbReference>
<dbReference type="GO" id="GO:0005737">
    <property type="term" value="C:cytoplasm"/>
    <property type="evidence" value="ECO:0007669"/>
    <property type="project" value="UniProtKB-UniRule"/>
</dbReference>
<dbReference type="HAMAP" id="MF_00260">
    <property type="entry name" value="Porphobil_deam"/>
    <property type="match status" value="1"/>
</dbReference>
<proteinExistence type="inferred from homology"/>
<gene>
    <name evidence="7" type="primary">hemC</name>
    <name evidence="10" type="ORF">IO99_08505</name>
</gene>
<feature type="domain" description="Porphobilinogen deaminase C-terminal" evidence="9">
    <location>
        <begin position="221"/>
        <end position="288"/>
    </location>
</feature>
<evidence type="ECO:0000256" key="4">
    <source>
        <dbReference type="ARBA" id="ARBA00022679"/>
    </source>
</evidence>
<dbReference type="InterPro" id="IPR036803">
    <property type="entry name" value="Porphobilinogen_deaminase_C_sf"/>
</dbReference>
<dbReference type="SUPFAM" id="SSF53850">
    <property type="entry name" value="Periplasmic binding protein-like II"/>
    <property type="match status" value="1"/>
</dbReference>
<name>A0A084JCQ9_9CLOT</name>
<dbReference type="FunFam" id="3.40.190.10:FF:000005">
    <property type="entry name" value="Porphobilinogen deaminase"/>
    <property type="match status" value="1"/>
</dbReference>
<dbReference type="eggNOG" id="COG0181">
    <property type="taxonomic scope" value="Bacteria"/>
</dbReference>
<dbReference type="EMBL" id="JPMD01000018">
    <property type="protein sequence ID" value="KEZ86743.1"/>
    <property type="molecule type" value="Genomic_DNA"/>
</dbReference>
<dbReference type="GO" id="GO:0006782">
    <property type="term" value="P:protoporphyrinogen IX biosynthetic process"/>
    <property type="evidence" value="ECO:0007669"/>
    <property type="project" value="UniProtKB-UniRule"/>
</dbReference>
<dbReference type="InterPro" id="IPR000860">
    <property type="entry name" value="HemC"/>
</dbReference>
<dbReference type="STRING" id="318464.IO99_08505"/>
<dbReference type="Pfam" id="PF01379">
    <property type="entry name" value="Porphobil_deam"/>
    <property type="match status" value="1"/>
</dbReference>
<comment type="miscellaneous">
    <text evidence="7">The porphobilinogen subunits are added to the dipyrromethane group.</text>
</comment>
<comment type="catalytic activity">
    <reaction evidence="6 7">
        <text>4 porphobilinogen + H2O = hydroxymethylbilane + 4 NH4(+)</text>
        <dbReference type="Rhea" id="RHEA:13185"/>
        <dbReference type="ChEBI" id="CHEBI:15377"/>
        <dbReference type="ChEBI" id="CHEBI:28938"/>
        <dbReference type="ChEBI" id="CHEBI:57845"/>
        <dbReference type="ChEBI" id="CHEBI:58126"/>
        <dbReference type="EC" id="2.5.1.61"/>
    </reaction>
</comment>
<evidence type="ECO:0000259" key="8">
    <source>
        <dbReference type="Pfam" id="PF01379"/>
    </source>
</evidence>
<feature type="modified residue" description="S-(dipyrrolylmethanemethyl)cysteine" evidence="7">
    <location>
        <position position="237"/>
    </location>
</feature>
<evidence type="ECO:0000256" key="1">
    <source>
        <dbReference type="ARBA" id="ARBA00002869"/>
    </source>
</evidence>
<dbReference type="Gene3D" id="3.40.190.10">
    <property type="entry name" value="Periplasmic binding protein-like II"/>
    <property type="match status" value="2"/>
</dbReference>
<feature type="domain" description="Porphobilinogen deaminase N-terminal" evidence="8">
    <location>
        <begin position="3"/>
        <end position="204"/>
    </location>
</feature>
<reference evidence="10 11" key="1">
    <citation type="submission" date="2014-07" db="EMBL/GenBank/DDBJ databases">
        <title>Draft genome of Clostridium sulfidigenes 113A isolated from sediments associated with methane hydrate from Krishna Godavari basin.</title>
        <authorList>
            <person name="Honkalas V.S."/>
            <person name="Dabir A.P."/>
            <person name="Arora P."/>
            <person name="Dhakephalkar P.K."/>
        </authorList>
    </citation>
    <scope>NUCLEOTIDE SEQUENCE [LARGE SCALE GENOMIC DNA]</scope>
    <source>
        <strain evidence="10 11">113A</strain>
    </source>
</reference>
<dbReference type="PIRSF" id="PIRSF001438">
    <property type="entry name" value="4pyrrol_synth_OHMeBilane_synth"/>
    <property type="match status" value="1"/>
</dbReference>
<comment type="cofactor">
    <cofactor evidence="7">
        <name>dipyrromethane</name>
        <dbReference type="ChEBI" id="CHEBI:60342"/>
    </cofactor>
    <text evidence="7">Binds 1 dipyrromethane group covalently.</text>
</comment>
<evidence type="ECO:0000256" key="6">
    <source>
        <dbReference type="ARBA" id="ARBA00048169"/>
    </source>
</evidence>
<comment type="subunit">
    <text evidence="3 7">Monomer.</text>
</comment>
<evidence type="ECO:0000256" key="5">
    <source>
        <dbReference type="ARBA" id="ARBA00023244"/>
    </source>
</evidence>
<evidence type="ECO:0000313" key="10">
    <source>
        <dbReference type="EMBL" id="KEZ86743.1"/>
    </source>
</evidence>
<dbReference type="NCBIfam" id="TIGR00212">
    <property type="entry name" value="hemC"/>
    <property type="match status" value="1"/>
</dbReference>
<dbReference type="Pfam" id="PF03900">
    <property type="entry name" value="Porphobil_deamC"/>
    <property type="match status" value="1"/>
</dbReference>
<dbReference type="SUPFAM" id="SSF54782">
    <property type="entry name" value="Porphobilinogen deaminase (hydroxymethylbilane synthase), C-terminal domain"/>
    <property type="match status" value="1"/>
</dbReference>
<evidence type="ECO:0000313" key="11">
    <source>
        <dbReference type="Proteomes" id="UP000028542"/>
    </source>
</evidence>
<dbReference type="InterPro" id="IPR022417">
    <property type="entry name" value="Porphobilin_deaminase_N"/>
</dbReference>
<sequence>MNLKLATRKSKLAQVQTDYVMDLVEELHNIKCEKVLTDTLGDKRLDVTLDKIGGKGVFIKELEKLMIDGKAHGGVHSMKDVPYELPDGFSIAATPIREDVRDAFVSMNGVSFFNLPKGARVGTSSKRRSEQILLLRPDIEIVPVRGNVQTRIDKIENENLDGIVLAAAGLKRLGLEGIITNYFETNEIIPAIAQGALGIEIHESCEYADELRALDNEEVRICVEAERSFMRELKGDCHSTIGAYASIEDDVMTIMGIYEVNGNLVKDTIIGNKEEYLNLGKKLSQVILNK</sequence>
<evidence type="ECO:0000256" key="2">
    <source>
        <dbReference type="ARBA" id="ARBA00005638"/>
    </source>
</evidence>
<comment type="caution">
    <text evidence="10">The sequence shown here is derived from an EMBL/GenBank/DDBJ whole genome shotgun (WGS) entry which is preliminary data.</text>
</comment>